<organism evidence="2 3">
    <name type="scientific">Candidatus Enterovibrio escicola</name>
    <dbReference type="NCBI Taxonomy" id="1927127"/>
    <lineage>
        <taxon>Bacteria</taxon>
        <taxon>Pseudomonadati</taxon>
        <taxon>Pseudomonadota</taxon>
        <taxon>Gammaproteobacteria</taxon>
        <taxon>Vibrionales</taxon>
        <taxon>Vibrionaceae</taxon>
        <taxon>Enterovibrio</taxon>
    </lineage>
</organism>
<reference evidence="3" key="1">
    <citation type="submission" date="2017-04" db="EMBL/GenBank/DDBJ databases">
        <title>Genome evolution of the luminous symbionts of deep sea anglerfish.</title>
        <authorList>
            <person name="Hendry T.A."/>
        </authorList>
    </citation>
    <scope>NUCLEOTIDE SEQUENCE [LARGE SCALE GENOMIC DNA]</scope>
</reference>
<proteinExistence type="predicted"/>
<feature type="domain" description="Transposase DDE" evidence="1">
    <location>
        <begin position="60"/>
        <end position="187"/>
    </location>
</feature>
<evidence type="ECO:0000313" key="2">
    <source>
        <dbReference type="EMBL" id="PCS22463.1"/>
    </source>
</evidence>
<dbReference type="InterPro" id="IPR025668">
    <property type="entry name" value="Tnp_DDE_dom"/>
</dbReference>
<gene>
    <name evidence="2" type="ORF">BTN49_1919</name>
</gene>
<comment type="caution">
    <text evidence="2">The sequence shown here is derived from an EMBL/GenBank/DDBJ whole genome shotgun (WGS) entry which is preliminary data.</text>
</comment>
<evidence type="ECO:0000313" key="3">
    <source>
        <dbReference type="Proteomes" id="UP000219020"/>
    </source>
</evidence>
<dbReference type="Proteomes" id="UP000219020">
    <property type="component" value="Unassembled WGS sequence"/>
</dbReference>
<sequence length="191" mass="22447">MMIVITFHQSKYQNFKTYYIHFVCRDLTNAFPELISYRRMLKLMQDVLIPLCSYLTHRQARPTGIAFVDSSKLQVCHNLRIFKHHVFKGTEKRGKGKMGWFYGFKLHLFINDQGGIISVKVTMANVDDRKPVSEMIDELWGCLYRGKDYISGPLQREFTDKGVTLITGIKNMKPKMMKLWKRFIIETVLLN</sequence>
<dbReference type="Pfam" id="PF13612">
    <property type="entry name" value="DDE_Tnp_1_3"/>
    <property type="match status" value="1"/>
</dbReference>
<dbReference type="NCBIfam" id="NF033520">
    <property type="entry name" value="transpos_IS982"/>
    <property type="match status" value="1"/>
</dbReference>
<protein>
    <submittedName>
        <fullName evidence="2">Mobile element protein</fullName>
    </submittedName>
</protein>
<dbReference type="AlphaFoldDB" id="A0A2A5T2R7"/>
<dbReference type="EMBL" id="NBYY01000019">
    <property type="protein sequence ID" value="PCS22463.1"/>
    <property type="molecule type" value="Genomic_DNA"/>
</dbReference>
<name>A0A2A5T2R7_9GAMM</name>
<accession>A0A2A5T2R7</accession>
<evidence type="ECO:0000259" key="1">
    <source>
        <dbReference type="Pfam" id="PF13612"/>
    </source>
</evidence>
<keyword evidence="3" id="KW-1185">Reference proteome</keyword>